<proteinExistence type="predicted"/>
<feature type="compositionally biased region" description="Basic and acidic residues" evidence="2">
    <location>
        <begin position="48"/>
        <end position="63"/>
    </location>
</feature>
<organism evidence="3 4">
    <name type="scientific">Hydnum rufescens UP504</name>
    <dbReference type="NCBI Taxonomy" id="1448309"/>
    <lineage>
        <taxon>Eukaryota</taxon>
        <taxon>Fungi</taxon>
        <taxon>Dikarya</taxon>
        <taxon>Basidiomycota</taxon>
        <taxon>Agaricomycotina</taxon>
        <taxon>Agaricomycetes</taxon>
        <taxon>Cantharellales</taxon>
        <taxon>Hydnaceae</taxon>
        <taxon>Hydnum</taxon>
    </lineage>
</organism>
<evidence type="ECO:0000256" key="1">
    <source>
        <dbReference type="ARBA" id="ARBA00022664"/>
    </source>
</evidence>
<dbReference type="AlphaFoldDB" id="A0A9P6DZX3"/>
<dbReference type="Gene3D" id="4.10.60.10">
    <property type="entry name" value="Zinc finger, CCHC-type"/>
    <property type="match status" value="1"/>
</dbReference>
<keyword evidence="4" id="KW-1185">Reference proteome</keyword>
<dbReference type="EMBL" id="MU128939">
    <property type="protein sequence ID" value="KAF9516430.1"/>
    <property type="molecule type" value="Genomic_DNA"/>
</dbReference>
<dbReference type="Pfam" id="PF13917">
    <property type="entry name" value="zf-CCHC_3"/>
    <property type="match status" value="1"/>
</dbReference>
<evidence type="ECO:0000313" key="4">
    <source>
        <dbReference type="Proteomes" id="UP000886523"/>
    </source>
</evidence>
<dbReference type="Proteomes" id="UP000886523">
    <property type="component" value="Unassembled WGS sequence"/>
</dbReference>
<evidence type="ECO:0008006" key="5">
    <source>
        <dbReference type="Google" id="ProtNLM"/>
    </source>
</evidence>
<dbReference type="GO" id="GO:0003676">
    <property type="term" value="F:nucleic acid binding"/>
    <property type="evidence" value="ECO:0007669"/>
    <property type="project" value="InterPro"/>
</dbReference>
<dbReference type="GO" id="GO:0008270">
    <property type="term" value="F:zinc ion binding"/>
    <property type="evidence" value="ECO:0007669"/>
    <property type="project" value="InterPro"/>
</dbReference>
<dbReference type="SUPFAM" id="SSF57756">
    <property type="entry name" value="Retrovirus zinc finger-like domains"/>
    <property type="match status" value="1"/>
</dbReference>
<keyword evidence="1" id="KW-0507">mRNA processing</keyword>
<accession>A0A9P6DZX3</accession>
<name>A0A9P6DZX3_9AGAM</name>
<dbReference type="OrthoDB" id="437973at2759"/>
<comment type="caution">
    <text evidence="3">The sequence shown here is derived from an EMBL/GenBank/DDBJ whole genome shotgun (WGS) entry which is preliminary data.</text>
</comment>
<sequence length="81" mass="9365">MTHFNRQGTRNAPRANSSTICQKCLGRGHFIYECKNSRPYLSRPSRTKLLEKPELSGPRDKPSVEIPEEFKSKYLRAVGLW</sequence>
<dbReference type="GO" id="GO:0006397">
    <property type="term" value="P:mRNA processing"/>
    <property type="evidence" value="ECO:0007669"/>
    <property type="project" value="UniProtKB-KW"/>
</dbReference>
<evidence type="ECO:0000256" key="2">
    <source>
        <dbReference type="SAM" id="MobiDB-lite"/>
    </source>
</evidence>
<protein>
    <recommendedName>
        <fullName evidence="5">Zinc knuckle-domain-containing protein</fullName>
    </recommendedName>
</protein>
<dbReference type="InterPro" id="IPR036875">
    <property type="entry name" value="Znf_CCHC_sf"/>
</dbReference>
<evidence type="ECO:0000313" key="3">
    <source>
        <dbReference type="EMBL" id="KAF9516430.1"/>
    </source>
</evidence>
<feature type="region of interest" description="Disordered" evidence="2">
    <location>
        <begin position="41"/>
        <end position="63"/>
    </location>
</feature>
<reference evidence="3" key="1">
    <citation type="journal article" date="2020" name="Nat. Commun.">
        <title>Large-scale genome sequencing of mycorrhizal fungi provides insights into the early evolution of symbiotic traits.</title>
        <authorList>
            <person name="Miyauchi S."/>
            <person name="Kiss E."/>
            <person name="Kuo A."/>
            <person name="Drula E."/>
            <person name="Kohler A."/>
            <person name="Sanchez-Garcia M."/>
            <person name="Morin E."/>
            <person name="Andreopoulos B."/>
            <person name="Barry K.W."/>
            <person name="Bonito G."/>
            <person name="Buee M."/>
            <person name="Carver A."/>
            <person name="Chen C."/>
            <person name="Cichocki N."/>
            <person name="Clum A."/>
            <person name="Culley D."/>
            <person name="Crous P.W."/>
            <person name="Fauchery L."/>
            <person name="Girlanda M."/>
            <person name="Hayes R.D."/>
            <person name="Keri Z."/>
            <person name="LaButti K."/>
            <person name="Lipzen A."/>
            <person name="Lombard V."/>
            <person name="Magnuson J."/>
            <person name="Maillard F."/>
            <person name="Murat C."/>
            <person name="Nolan M."/>
            <person name="Ohm R.A."/>
            <person name="Pangilinan J."/>
            <person name="Pereira M.F."/>
            <person name="Perotto S."/>
            <person name="Peter M."/>
            <person name="Pfister S."/>
            <person name="Riley R."/>
            <person name="Sitrit Y."/>
            <person name="Stielow J.B."/>
            <person name="Szollosi G."/>
            <person name="Zifcakova L."/>
            <person name="Stursova M."/>
            <person name="Spatafora J.W."/>
            <person name="Tedersoo L."/>
            <person name="Vaario L.M."/>
            <person name="Yamada A."/>
            <person name="Yan M."/>
            <person name="Wang P."/>
            <person name="Xu J."/>
            <person name="Bruns T."/>
            <person name="Baldrian P."/>
            <person name="Vilgalys R."/>
            <person name="Dunand C."/>
            <person name="Henrissat B."/>
            <person name="Grigoriev I.V."/>
            <person name="Hibbett D."/>
            <person name="Nagy L.G."/>
            <person name="Martin F.M."/>
        </authorList>
    </citation>
    <scope>NUCLEOTIDE SEQUENCE</scope>
    <source>
        <strain evidence="3">UP504</strain>
    </source>
</reference>
<gene>
    <name evidence="3" type="ORF">BS47DRAFT_1292234</name>
</gene>